<proteinExistence type="predicted"/>
<gene>
    <name evidence="2" type="ORF">PanWU01x14_213020</name>
</gene>
<organism evidence="2 3">
    <name type="scientific">Parasponia andersonii</name>
    <name type="common">Sponia andersonii</name>
    <dbReference type="NCBI Taxonomy" id="3476"/>
    <lineage>
        <taxon>Eukaryota</taxon>
        <taxon>Viridiplantae</taxon>
        <taxon>Streptophyta</taxon>
        <taxon>Embryophyta</taxon>
        <taxon>Tracheophyta</taxon>
        <taxon>Spermatophyta</taxon>
        <taxon>Magnoliopsida</taxon>
        <taxon>eudicotyledons</taxon>
        <taxon>Gunneridae</taxon>
        <taxon>Pentapetalae</taxon>
        <taxon>rosids</taxon>
        <taxon>fabids</taxon>
        <taxon>Rosales</taxon>
        <taxon>Cannabaceae</taxon>
        <taxon>Parasponia</taxon>
    </lineage>
</organism>
<name>A0A2P5BSV7_PARAD</name>
<feature type="region of interest" description="Disordered" evidence="1">
    <location>
        <begin position="1"/>
        <end position="84"/>
    </location>
</feature>
<dbReference type="AlphaFoldDB" id="A0A2P5BSV7"/>
<keyword evidence="3" id="KW-1185">Reference proteome</keyword>
<comment type="caution">
    <text evidence="2">The sequence shown here is derived from an EMBL/GenBank/DDBJ whole genome shotgun (WGS) entry which is preliminary data.</text>
</comment>
<evidence type="ECO:0000313" key="2">
    <source>
        <dbReference type="EMBL" id="PON51889.1"/>
    </source>
</evidence>
<reference evidence="3" key="1">
    <citation type="submission" date="2016-06" db="EMBL/GenBank/DDBJ databases">
        <title>Parallel loss of symbiosis genes in relatives of nitrogen-fixing non-legume Parasponia.</title>
        <authorList>
            <person name="Van Velzen R."/>
            <person name="Holmer R."/>
            <person name="Bu F."/>
            <person name="Rutten L."/>
            <person name="Van Zeijl A."/>
            <person name="Liu W."/>
            <person name="Santuari L."/>
            <person name="Cao Q."/>
            <person name="Sharma T."/>
            <person name="Shen D."/>
            <person name="Roswanjaya Y."/>
            <person name="Wardhani T."/>
            <person name="Kalhor M.S."/>
            <person name="Jansen J."/>
            <person name="Van den Hoogen J."/>
            <person name="Gungor B."/>
            <person name="Hartog M."/>
            <person name="Hontelez J."/>
            <person name="Verver J."/>
            <person name="Yang W.-C."/>
            <person name="Schijlen E."/>
            <person name="Repin R."/>
            <person name="Schilthuizen M."/>
            <person name="Schranz E."/>
            <person name="Heidstra R."/>
            <person name="Miyata K."/>
            <person name="Fedorova E."/>
            <person name="Kohlen W."/>
            <person name="Bisseling T."/>
            <person name="Smit S."/>
            <person name="Geurts R."/>
        </authorList>
    </citation>
    <scope>NUCLEOTIDE SEQUENCE [LARGE SCALE GENOMIC DNA]</scope>
    <source>
        <strain evidence="3">cv. WU1-14</strain>
    </source>
</reference>
<sequence length="103" mass="11263">MGHEEETCSKQRQNIMSKDGKRGRQTKYVFSEGKQGRNRETHVEPTGKEHHKTAGNMHSATGLPTRTIAGVGNHNIDTLDTPGTVEVGTEPSIVLGQLAQELK</sequence>
<accession>A0A2P5BSV7</accession>
<protein>
    <submittedName>
        <fullName evidence="2">Uncharacterized protein</fullName>
    </submittedName>
</protein>
<evidence type="ECO:0000313" key="3">
    <source>
        <dbReference type="Proteomes" id="UP000237105"/>
    </source>
</evidence>
<dbReference type="Proteomes" id="UP000237105">
    <property type="component" value="Unassembled WGS sequence"/>
</dbReference>
<evidence type="ECO:0000256" key="1">
    <source>
        <dbReference type="SAM" id="MobiDB-lite"/>
    </source>
</evidence>
<dbReference type="EMBL" id="JXTB01000227">
    <property type="protein sequence ID" value="PON51889.1"/>
    <property type="molecule type" value="Genomic_DNA"/>
</dbReference>
<feature type="compositionally biased region" description="Basic and acidic residues" evidence="1">
    <location>
        <begin position="34"/>
        <end position="48"/>
    </location>
</feature>